<comment type="domain">
    <text evidence="6">A pair of annexin repeats may form one binding site for calcium and phospholipid.</text>
</comment>
<dbReference type="InterPro" id="IPR018252">
    <property type="entry name" value="Annexin_repeat_CS"/>
</dbReference>
<dbReference type="GO" id="GO:0005509">
    <property type="term" value="F:calcium ion binding"/>
    <property type="evidence" value="ECO:0007669"/>
    <property type="project" value="InterPro"/>
</dbReference>
<organism evidence="7 8">
    <name type="scientific">Diploptera punctata</name>
    <name type="common">Pacific beetle cockroach</name>
    <dbReference type="NCBI Taxonomy" id="6984"/>
    <lineage>
        <taxon>Eukaryota</taxon>
        <taxon>Metazoa</taxon>
        <taxon>Ecdysozoa</taxon>
        <taxon>Arthropoda</taxon>
        <taxon>Hexapoda</taxon>
        <taxon>Insecta</taxon>
        <taxon>Pterygota</taxon>
        <taxon>Neoptera</taxon>
        <taxon>Polyneoptera</taxon>
        <taxon>Dictyoptera</taxon>
        <taxon>Blattodea</taxon>
        <taxon>Blaberoidea</taxon>
        <taxon>Blaberidae</taxon>
        <taxon>Diplopterinae</taxon>
        <taxon>Diploptera</taxon>
    </lineage>
</organism>
<protein>
    <recommendedName>
        <fullName evidence="6">Annexin</fullName>
    </recommendedName>
</protein>
<dbReference type="PANTHER" id="PTHR10502:SF102">
    <property type="entry name" value="ANNEXIN B11"/>
    <property type="match status" value="1"/>
</dbReference>
<dbReference type="GO" id="GO:0012506">
    <property type="term" value="C:vesicle membrane"/>
    <property type="evidence" value="ECO:0007669"/>
    <property type="project" value="TreeGrafter"/>
</dbReference>
<proteinExistence type="inferred from homology"/>
<dbReference type="InterPro" id="IPR018502">
    <property type="entry name" value="Annexin_repeat"/>
</dbReference>
<dbReference type="InterPro" id="IPR001464">
    <property type="entry name" value="Annexin"/>
</dbReference>
<dbReference type="Pfam" id="PF00191">
    <property type="entry name" value="Annexin"/>
    <property type="match status" value="3"/>
</dbReference>
<reference evidence="7" key="2">
    <citation type="submission" date="2023-05" db="EMBL/GenBank/DDBJ databases">
        <authorList>
            <person name="Fouks B."/>
        </authorList>
    </citation>
    <scope>NUCLEOTIDE SEQUENCE</scope>
    <source>
        <strain evidence="7">Stay&amp;Tobe</strain>
        <tissue evidence="7">Testes</tissue>
    </source>
</reference>
<dbReference type="GO" id="GO:0005737">
    <property type="term" value="C:cytoplasm"/>
    <property type="evidence" value="ECO:0007669"/>
    <property type="project" value="TreeGrafter"/>
</dbReference>
<dbReference type="InterPro" id="IPR037104">
    <property type="entry name" value="Annexin_sf"/>
</dbReference>
<keyword evidence="2 6" id="KW-0677">Repeat</keyword>
<dbReference type="FunFam" id="1.10.220.10:FF:000002">
    <property type="entry name" value="Annexin"/>
    <property type="match status" value="1"/>
</dbReference>
<evidence type="ECO:0000256" key="6">
    <source>
        <dbReference type="RuleBase" id="RU003540"/>
    </source>
</evidence>
<dbReference type="GO" id="GO:0005886">
    <property type="term" value="C:plasma membrane"/>
    <property type="evidence" value="ECO:0007669"/>
    <property type="project" value="TreeGrafter"/>
</dbReference>
<evidence type="ECO:0000256" key="1">
    <source>
        <dbReference type="ARBA" id="ARBA00007831"/>
    </source>
</evidence>
<evidence type="ECO:0000256" key="5">
    <source>
        <dbReference type="ARBA" id="ARBA00023302"/>
    </source>
</evidence>
<dbReference type="SMART" id="SM00335">
    <property type="entry name" value="ANX"/>
    <property type="match status" value="3"/>
</dbReference>
<reference evidence="7" key="1">
    <citation type="journal article" date="2023" name="IScience">
        <title>Live-bearing cockroach genome reveals convergent evolutionary mechanisms linked to viviparity in insects and beyond.</title>
        <authorList>
            <person name="Fouks B."/>
            <person name="Harrison M.C."/>
            <person name="Mikhailova A.A."/>
            <person name="Marchal E."/>
            <person name="English S."/>
            <person name="Carruthers M."/>
            <person name="Jennings E.C."/>
            <person name="Chiamaka E.L."/>
            <person name="Frigard R.A."/>
            <person name="Pippel M."/>
            <person name="Attardo G.M."/>
            <person name="Benoit J.B."/>
            <person name="Bornberg-Bauer E."/>
            <person name="Tobe S.S."/>
        </authorList>
    </citation>
    <scope>NUCLEOTIDE SEQUENCE</scope>
    <source>
        <strain evidence="7">Stay&amp;Tobe</strain>
    </source>
</reference>
<accession>A0AAD7ZBR0</accession>
<gene>
    <name evidence="7" type="ORF">L9F63_005848</name>
</gene>
<dbReference type="GO" id="GO:0005634">
    <property type="term" value="C:nucleus"/>
    <property type="evidence" value="ECO:0007669"/>
    <property type="project" value="TreeGrafter"/>
</dbReference>
<dbReference type="SUPFAM" id="SSF47874">
    <property type="entry name" value="Annexin"/>
    <property type="match status" value="1"/>
</dbReference>
<comment type="similarity">
    <text evidence="1 6">Belongs to the annexin family.</text>
</comment>
<dbReference type="EMBL" id="JASPKZ010009353">
    <property type="protein sequence ID" value="KAJ9577581.1"/>
    <property type="molecule type" value="Genomic_DNA"/>
</dbReference>
<keyword evidence="5 6" id="KW-0111">Calcium/phospholipid-binding</keyword>
<keyword evidence="4 6" id="KW-0041">Annexin</keyword>
<evidence type="ECO:0000256" key="3">
    <source>
        <dbReference type="ARBA" id="ARBA00022837"/>
    </source>
</evidence>
<sequence length="258" mass="28825">SYLDLISDLKSELGGRFEDLVIAMMTPLPEFYAKELHEAISGIGTNEETLIEILCTTSNREIHTIRAAYERKYRSSLEKDLAGDTSGHFRRLLVSLCTGNRDESNMMNPSAAQQDAQCLLRAGELRLGTDESTFNAILCSRSYAQLRVVFEEYHRLTGHELEKAIKNEFSGDIETGLLAIVKSVRNKATFFAERLHDSMAGMGTKDNTLIRIMVTRCEVDMVDIKNAFQAKYGKTLESFISGDTSGDYKKCLIALATP</sequence>
<dbReference type="PROSITE" id="PS00223">
    <property type="entry name" value="ANNEXIN_1"/>
    <property type="match status" value="1"/>
</dbReference>
<name>A0AAD7ZBR0_DIPPU</name>
<comment type="caution">
    <text evidence="7">The sequence shown here is derived from an EMBL/GenBank/DDBJ whole genome shotgun (WGS) entry which is preliminary data.</text>
</comment>
<dbReference type="GO" id="GO:0005544">
    <property type="term" value="F:calcium-dependent phospholipid binding"/>
    <property type="evidence" value="ECO:0007669"/>
    <property type="project" value="UniProtKB-KW"/>
</dbReference>
<feature type="non-terminal residue" evidence="7">
    <location>
        <position position="1"/>
    </location>
</feature>
<evidence type="ECO:0000256" key="2">
    <source>
        <dbReference type="ARBA" id="ARBA00022737"/>
    </source>
</evidence>
<dbReference type="PRINTS" id="PR00196">
    <property type="entry name" value="ANNEXIN"/>
</dbReference>
<evidence type="ECO:0000256" key="4">
    <source>
        <dbReference type="ARBA" id="ARBA00023216"/>
    </source>
</evidence>
<keyword evidence="3 6" id="KW-0106">Calcium</keyword>
<dbReference type="AlphaFoldDB" id="A0AAD7ZBR0"/>
<dbReference type="PROSITE" id="PS51897">
    <property type="entry name" value="ANNEXIN_2"/>
    <property type="match status" value="3"/>
</dbReference>
<dbReference type="FunFam" id="1.10.220.10:FF:000010">
    <property type="entry name" value="Annexin"/>
    <property type="match status" value="1"/>
</dbReference>
<dbReference type="FunFam" id="1.10.220.10:FF:000001">
    <property type="entry name" value="Annexin"/>
    <property type="match status" value="1"/>
</dbReference>
<dbReference type="Gene3D" id="1.10.220.10">
    <property type="entry name" value="Annexin"/>
    <property type="match status" value="3"/>
</dbReference>
<dbReference type="Proteomes" id="UP001233999">
    <property type="component" value="Unassembled WGS sequence"/>
</dbReference>
<dbReference type="GO" id="GO:0001786">
    <property type="term" value="F:phosphatidylserine binding"/>
    <property type="evidence" value="ECO:0007669"/>
    <property type="project" value="TreeGrafter"/>
</dbReference>
<dbReference type="PANTHER" id="PTHR10502">
    <property type="entry name" value="ANNEXIN"/>
    <property type="match status" value="1"/>
</dbReference>
<keyword evidence="8" id="KW-1185">Reference proteome</keyword>
<evidence type="ECO:0000313" key="7">
    <source>
        <dbReference type="EMBL" id="KAJ9577581.1"/>
    </source>
</evidence>
<evidence type="ECO:0000313" key="8">
    <source>
        <dbReference type="Proteomes" id="UP001233999"/>
    </source>
</evidence>